<dbReference type="InterPro" id="IPR009061">
    <property type="entry name" value="DNA-bd_dom_put_sf"/>
</dbReference>
<keyword evidence="1" id="KW-0238">DNA-binding</keyword>
<dbReference type="PANTHER" id="PTHR30204:SF93">
    <property type="entry name" value="HTH MERR-TYPE DOMAIN-CONTAINING PROTEIN"/>
    <property type="match status" value="1"/>
</dbReference>
<dbReference type="Gene3D" id="1.10.1660.10">
    <property type="match status" value="1"/>
</dbReference>
<feature type="domain" description="HTH merR-type" evidence="4">
    <location>
        <begin position="11"/>
        <end position="80"/>
    </location>
</feature>
<dbReference type="RefSeq" id="WP_301890212.1">
    <property type="nucleotide sequence ID" value="NZ_BAAABW010000015.1"/>
</dbReference>
<feature type="region of interest" description="Disordered" evidence="3">
    <location>
        <begin position="274"/>
        <end position="298"/>
    </location>
</feature>
<feature type="coiled-coil region" evidence="2">
    <location>
        <begin position="90"/>
        <end position="117"/>
    </location>
</feature>
<keyword evidence="6" id="KW-1185">Reference proteome</keyword>
<gene>
    <name evidence="5" type="ORF">GCM10010319_26580</name>
</gene>
<dbReference type="EMBL" id="BAAABW010000015">
    <property type="protein sequence ID" value="GAA0348607.1"/>
    <property type="molecule type" value="Genomic_DNA"/>
</dbReference>
<sequence length="298" mass="32710">MTFSTPTPPLTVKIGEAAALAGTTPRAIRHYHQVGLLPEPERGGDDRRRYGYEDIVRLLWIRRMTEAGLSLDGIRTVLTADDVRHRRAILDSLDEDLAEKEATIRSQRAVLRRLRQADSDVGLLSPAVGEVLDRVGAGPLRADELDTLLVTERFFGPEEAAMQAAGFGVLSADEALRAEQDRLDRAARALSDPDDPGIRELAAQYVAHYQAMEDAERAAGIDHDDHHTPIEVDEETGEVRWPAMDEALRLPSEATPVELRIAELVGEIFGEQIAQEHEAEATGQCAPPGPSHRDDARG</sequence>
<evidence type="ECO:0000259" key="4">
    <source>
        <dbReference type="PROSITE" id="PS50937"/>
    </source>
</evidence>
<proteinExistence type="predicted"/>
<dbReference type="InterPro" id="IPR000551">
    <property type="entry name" value="MerR-type_HTH_dom"/>
</dbReference>
<dbReference type="SUPFAM" id="SSF46955">
    <property type="entry name" value="Putative DNA-binding domain"/>
    <property type="match status" value="1"/>
</dbReference>
<keyword evidence="2" id="KW-0175">Coiled coil</keyword>
<dbReference type="PANTHER" id="PTHR30204">
    <property type="entry name" value="REDOX-CYCLING DRUG-SENSING TRANSCRIPTIONAL ACTIVATOR SOXR"/>
    <property type="match status" value="1"/>
</dbReference>
<dbReference type="Proteomes" id="UP001500063">
    <property type="component" value="Unassembled WGS sequence"/>
</dbReference>
<comment type="caution">
    <text evidence="5">The sequence shown here is derived from an EMBL/GenBank/DDBJ whole genome shotgun (WGS) entry which is preliminary data.</text>
</comment>
<evidence type="ECO:0000256" key="1">
    <source>
        <dbReference type="ARBA" id="ARBA00023125"/>
    </source>
</evidence>
<organism evidence="5 6">
    <name type="scientific">Streptomyces blastmyceticus</name>
    <dbReference type="NCBI Taxonomy" id="68180"/>
    <lineage>
        <taxon>Bacteria</taxon>
        <taxon>Bacillati</taxon>
        <taxon>Actinomycetota</taxon>
        <taxon>Actinomycetes</taxon>
        <taxon>Kitasatosporales</taxon>
        <taxon>Streptomycetaceae</taxon>
        <taxon>Streptomyces</taxon>
    </lineage>
</organism>
<dbReference type="InterPro" id="IPR047057">
    <property type="entry name" value="MerR_fam"/>
</dbReference>
<protein>
    <submittedName>
        <fullName evidence="5">MerR family transcriptional regulator</fullName>
    </submittedName>
</protein>
<dbReference type="PRINTS" id="PR00040">
    <property type="entry name" value="HTHMERR"/>
</dbReference>
<dbReference type="Pfam" id="PF13411">
    <property type="entry name" value="MerR_1"/>
    <property type="match status" value="1"/>
</dbReference>
<dbReference type="SMART" id="SM00422">
    <property type="entry name" value="HTH_MERR"/>
    <property type="match status" value="1"/>
</dbReference>
<name>A0ABN0WWJ1_9ACTN</name>
<evidence type="ECO:0000256" key="3">
    <source>
        <dbReference type="SAM" id="MobiDB-lite"/>
    </source>
</evidence>
<evidence type="ECO:0000313" key="5">
    <source>
        <dbReference type="EMBL" id="GAA0348607.1"/>
    </source>
</evidence>
<evidence type="ECO:0000256" key="2">
    <source>
        <dbReference type="SAM" id="Coils"/>
    </source>
</evidence>
<evidence type="ECO:0000313" key="6">
    <source>
        <dbReference type="Proteomes" id="UP001500063"/>
    </source>
</evidence>
<reference evidence="5 6" key="1">
    <citation type="journal article" date="2019" name="Int. J. Syst. Evol. Microbiol.">
        <title>The Global Catalogue of Microorganisms (GCM) 10K type strain sequencing project: providing services to taxonomists for standard genome sequencing and annotation.</title>
        <authorList>
            <consortium name="The Broad Institute Genomics Platform"/>
            <consortium name="The Broad Institute Genome Sequencing Center for Infectious Disease"/>
            <person name="Wu L."/>
            <person name="Ma J."/>
        </authorList>
    </citation>
    <scope>NUCLEOTIDE SEQUENCE [LARGE SCALE GENOMIC DNA]</scope>
    <source>
        <strain evidence="5 6">JCM 4565</strain>
    </source>
</reference>
<dbReference type="CDD" id="cd00592">
    <property type="entry name" value="HTH_MerR-like"/>
    <property type="match status" value="1"/>
</dbReference>
<accession>A0ABN0WWJ1</accession>
<dbReference type="PROSITE" id="PS50937">
    <property type="entry name" value="HTH_MERR_2"/>
    <property type="match status" value="1"/>
</dbReference>